<accession>A0A4Y9ZSM9</accession>
<evidence type="ECO:0000313" key="3">
    <source>
        <dbReference type="Proteomes" id="UP000298061"/>
    </source>
</evidence>
<dbReference type="STRING" id="135208.A0A4Y9ZSM9"/>
<feature type="region of interest" description="Disordered" evidence="1">
    <location>
        <begin position="19"/>
        <end position="79"/>
    </location>
</feature>
<proteinExistence type="predicted"/>
<name>A0A4Y9ZSM9_9AGAM</name>
<keyword evidence="3" id="KW-1185">Reference proteome</keyword>
<dbReference type="EMBL" id="SFCI01001191">
    <property type="protein sequence ID" value="TFY76488.1"/>
    <property type="molecule type" value="Genomic_DNA"/>
</dbReference>
<organism evidence="2 3">
    <name type="scientific">Hericium alpestre</name>
    <dbReference type="NCBI Taxonomy" id="135208"/>
    <lineage>
        <taxon>Eukaryota</taxon>
        <taxon>Fungi</taxon>
        <taxon>Dikarya</taxon>
        <taxon>Basidiomycota</taxon>
        <taxon>Agaricomycotina</taxon>
        <taxon>Agaricomycetes</taxon>
        <taxon>Russulales</taxon>
        <taxon>Hericiaceae</taxon>
        <taxon>Hericium</taxon>
    </lineage>
</organism>
<dbReference type="AlphaFoldDB" id="A0A4Y9ZSM9"/>
<comment type="caution">
    <text evidence="2">The sequence shown here is derived from an EMBL/GenBank/DDBJ whole genome shotgun (WGS) entry which is preliminary data.</text>
</comment>
<protein>
    <submittedName>
        <fullName evidence="2">Uncharacterized protein</fullName>
    </submittedName>
</protein>
<gene>
    <name evidence="2" type="ORF">EWM64_g7525</name>
</gene>
<evidence type="ECO:0000313" key="2">
    <source>
        <dbReference type="EMBL" id="TFY76488.1"/>
    </source>
</evidence>
<reference evidence="2 3" key="1">
    <citation type="submission" date="2019-02" db="EMBL/GenBank/DDBJ databases">
        <title>Genome sequencing of the rare red list fungi Hericium alpestre (H. flagellum).</title>
        <authorList>
            <person name="Buettner E."/>
            <person name="Kellner H."/>
        </authorList>
    </citation>
    <scope>NUCLEOTIDE SEQUENCE [LARGE SCALE GENOMIC DNA]</scope>
    <source>
        <strain evidence="2 3">DSM 108284</strain>
    </source>
</reference>
<evidence type="ECO:0000256" key="1">
    <source>
        <dbReference type="SAM" id="MobiDB-lite"/>
    </source>
</evidence>
<feature type="compositionally biased region" description="Low complexity" evidence="1">
    <location>
        <begin position="35"/>
        <end position="70"/>
    </location>
</feature>
<dbReference type="Proteomes" id="UP000298061">
    <property type="component" value="Unassembled WGS sequence"/>
</dbReference>
<sequence length="306" mass="32284">MMTISADWHVRDMPYSILSPPQTPLSQFSPPPSASPSVASWATPPSPSTASFSSRSSSPSSAFDGSFSPAWSSATSDFSPDSPCLSSSAFQSWDDVHHTGLNLPVPFTSPPSPASSAFTSFAEHPPASPTLSSYSLASSTSGTSCSSTAPPSPALSNCSSLYDYPLSSSRPPSAPSALSSSIEKLLVEALEAGLVLDPDLTPYGTTPYNTTPYNPTVSPAYIGFCTPALPTDVHWAQAHVAVAMDLGAVARLDLEALLDGFVVDRESDGRDAGFGFKAAEVHGYWDAPWDEQMDVDEEQTVPERWH</sequence>